<name>A0A9Q0I7Z8_9TELE</name>
<proteinExistence type="predicted"/>
<accession>A0A9Q0I7Z8</accession>
<reference evidence="2" key="1">
    <citation type="submission" date="2022-07" db="EMBL/GenBank/DDBJ databases">
        <title>Chromosome-level genome of Muraenolepis orangiensis.</title>
        <authorList>
            <person name="Kim J."/>
        </authorList>
    </citation>
    <scope>NUCLEOTIDE SEQUENCE</scope>
    <source>
        <strain evidence="2">KU_S4_2022</strain>
        <tissue evidence="2">Muscle</tissue>
    </source>
</reference>
<keyword evidence="3" id="KW-1185">Reference proteome</keyword>
<feature type="region of interest" description="Disordered" evidence="1">
    <location>
        <begin position="1"/>
        <end position="24"/>
    </location>
</feature>
<dbReference type="EMBL" id="JANIIK010000115">
    <property type="protein sequence ID" value="KAJ3588655.1"/>
    <property type="molecule type" value="Genomic_DNA"/>
</dbReference>
<protein>
    <submittedName>
        <fullName evidence="2">Uncharacterized protein</fullName>
    </submittedName>
</protein>
<dbReference type="AlphaFoldDB" id="A0A9Q0I7Z8"/>
<evidence type="ECO:0000313" key="3">
    <source>
        <dbReference type="Proteomes" id="UP001148018"/>
    </source>
</evidence>
<gene>
    <name evidence="2" type="ORF">NHX12_009509</name>
</gene>
<dbReference type="Proteomes" id="UP001148018">
    <property type="component" value="Unassembled WGS sequence"/>
</dbReference>
<sequence>MQPTLALSRAASAEQPPRLTSGVLMRQGHPAPYEINHSLRWLILTGKKLPLDGIPMGLACGLVARTRPRPVGVVSGYARETL</sequence>
<comment type="caution">
    <text evidence="2">The sequence shown here is derived from an EMBL/GenBank/DDBJ whole genome shotgun (WGS) entry which is preliminary data.</text>
</comment>
<evidence type="ECO:0000313" key="2">
    <source>
        <dbReference type="EMBL" id="KAJ3588655.1"/>
    </source>
</evidence>
<evidence type="ECO:0000256" key="1">
    <source>
        <dbReference type="SAM" id="MobiDB-lite"/>
    </source>
</evidence>
<organism evidence="2 3">
    <name type="scientific">Muraenolepis orangiensis</name>
    <name type="common">Patagonian moray cod</name>
    <dbReference type="NCBI Taxonomy" id="630683"/>
    <lineage>
        <taxon>Eukaryota</taxon>
        <taxon>Metazoa</taxon>
        <taxon>Chordata</taxon>
        <taxon>Craniata</taxon>
        <taxon>Vertebrata</taxon>
        <taxon>Euteleostomi</taxon>
        <taxon>Actinopterygii</taxon>
        <taxon>Neopterygii</taxon>
        <taxon>Teleostei</taxon>
        <taxon>Neoteleostei</taxon>
        <taxon>Acanthomorphata</taxon>
        <taxon>Zeiogadaria</taxon>
        <taxon>Gadariae</taxon>
        <taxon>Gadiformes</taxon>
        <taxon>Muraenolepidoidei</taxon>
        <taxon>Muraenolepididae</taxon>
        <taxon>Muraenolepis</taxon>
    </lineage>
</organism>